<protein>
    <recommendedName>
        <fullName evidence="1">RsiG-like domain-containing protein</fullName>
    </recommendedName>
</protein>
<feature type="domain" description="RsiG-like" evidence="1">
    <location>
        <begin position="118"/>
        <end position="178"/>
    </location>
</feature>
<evidence type="ECO:0000259" key="1">
    <source>
        <dbReference type="Pfam" id="PF22802"/>
    </source>
</evidence>
<organism evidence="2 3">
    <name type="scientific">Rhodococcus antarcticus</name>
    <dbReference type="NCBI Taxonomy" id="2987751"/>
    <lineage>
        <taxon>Bacteria</taxon>
        <taxon>Bacillati</taxon>
        <taxon>Actinomycetota</taxon>
        <taxon>Actinomycetes</taxon>
        <taxon>Mycobacteriales</taxon>
        <taxon>Nocardiaceae</taxon>
        <taxon>Rhodococcus</taxon>
    </lineage>
</organism>
<dbReference type="Pfam" id="PF22802">
    <property type="entry name" value="RsiG"/>
    <property type="match status" value="2"/>
</dbReference>
<evidence type="ECO:0000313" key="2">
    <source>
        <dbReference type="EMBL" id="UZJ25076.1"/>
    </source>
</evidence>
<dbReference type="Proteomes" id="UP001164965">
    <property type="component" value="Chromosome"/>
</dbReference>
<accession>A0ABY6P1C3</accession>
<dbReference type="InterPro" id="IPR055209">
    <property type="entry name" value="RsiG-like_dom"/>
</dbReference>
<dbReference type="InterPro" id="IPR049575">
    <property type="entry name" value="RsiG-like"/>
</dbReference>
<name>A0ABY6P1C3_9NOCA</name>
<keyword evidence="3" id="KW-1185">Reference proteome</keyword>
<gene>
    <name evidence="2" type="ORF">RHODO2019_00755</name>
</gene>
<dbReference type="EMBL" id="CP110615">
    <property type="protein sequence ID" value="UZJ25076.1"/>
    <property type="molecule type" value="Genomic_DNA"/>
</dbReference>
<reference evidence="2" key="1">
    <citation type="submission" date="2022-10" db="EMBL/GenBank/DDBJ databases">
        <title>Rhodococcus sp.75.</title>
        <authorList>
            <person name="Sun M."/>
        </authorList>
    </citation>
    <scope>NUCLEOTIDE SEQUENCE</scope>
    <source>
        <strain evidence="2">75</strain>
    </source>
</reference>
<sequence length="193" mass="21216">MIEVRHGGRRRIDRVLDPAFLHGLQGLPLDELRSRRDDAAQEETDLSYLRRLLQGRMDLVRAELRHRGGEPGTTVDELPTILGVGVVAAAHGSGRFQTVNPSRTGEHRRAAEALAGDPQLSDVTSLDDRALDAALTSYREEEASVSDRRHQVQLVMDTCNAEIGRRYREGDASVDGLLAAERAHPGTARGVRP</sequence>
<evidence type="ECO:0000313" key="3">
    <source>
        <dbReference type="Proteomes" id="UP001164965"/>
    </source>
</evidence>
<proteinExistence type="predicted"/>
<dbReference type="RefSeq" id="WP_265383182.1">
    <property type="nucleotide sequence ID" value="NZ_CP110615.1"/>
</dbReference>
<dbReference type="CDD" id="cd21107">
    <property type="entry name" value="RsiG"/>
    <property type="match status" value="1"/>
</dbReference>
<feature type="domain" description="RsiG-like" evidence="1">
    <location>
        <begin position="20"/>
        <end position="82"/>
    </location>
</feature>